<gene>
    <name evidence="3" type="ordered locus">Runsl_1123</name>
</gene>
<feature type="domain" description="Beta-lactamase-related" evidence="2">
    <location>
        <begin position="103"/>
        <end position="440"/>
    </location>
</feature>
<dbReference type="Proteomes" id="UP000000493">
    <property type="component" value="Chromosome"/>
</dbReference>
<dbReference type="InterPro" id="IPR012338">
    <property type="entry name" value="Beta-lactam/transpept-like"/>
</dbReference>
<dbReference type="PANTHER" id="PTHR46825">
    <property type="entry name" value="D-ALANYL-D-ALANINE-CARBOXYPEPTIDASE/ENDOPEPTIDASE AMPH"/>
    <property type="match status" value="1"/>
</dbReference>
<evidence type="ECO:0000313" key="4">
    <source>
        <dbReference type="Proteomes" id="UP000000493"/>
    </source>
</evidence>
<dbReference type="PANTHER" id="PTHR46825:SF9">
    <property type="entry name" value="BETA-LACTAMASE-RELATED DOMAIN-CONTAINING PROTEIN"/>
    <property type="match status" value="1"/>
</dbReference>
<dbReference type="SUPFAM" id="SSF56601">
    <property type="entry name" value="beta-lactamase/transpeptidase-like"/>
    <property type="match status" value="1"/>
</dbReference>
<dbReference type="KEGG" id="rsi:Runsl_1123"/>
<protein>
    <submittedName>
        <fullName evidence="3">Beta-lactamase</fullName>
    </submittedName>
</protein>
<keyword evidence="1" id="KW-1133">Transmembrane helix</keyword>
<dbReference type="Gene3D" id="3.40.710.10">
    <property type="entry name" value="DD-peptidase/beta-lactamase superfamily"/>
    <property type="match status" value="1"/>
</dbReference>
<keyword evidence="1" id="KW-0812">Transmembrane</keyword>
<dbReference type="Pfam" id="PF00144">
    <property type="entry name" value="Beta-lactamase"/>
    <property type="match status" value="1"/>
</dbReference>
<evidence type="ECO:0000256" key="1">
    <source>
        <dbReference type="SAM" id="Phobius"/>
    </source>
</evidence>
<dbReference type="EMBL" id="CP002859">
    <property type="protein sequence ID" value="AEI47552.1"/>
    <property type="molecule type" value="Genomic_DNA"/>
</dbReference>
<keyword evidence="1" id="KW-0472">Membrane</keyword>
<evidence type="ECO:0000313" key="3">
    <source>
        <dbReference type="EMBL" id="AEI47552.1"/>
    </source>
</evidence>
<name>A0A7U3ZHY2_RUNSL</name>
<feature type="transmembrane region" description="Helical" evidence="1">
    <location>
        <begin position="45"/>
        <end position="71"/>
    </location>
</feature>
<keyword evidence="4" id="KW-1185">Reference proteome</keyword>
<reference evidence="3 4" key="2">
    <citation type="journal article" date="2012" name="Stand. Genomic Sci.">
        <title>Complete genome sequence of the aquatic bacterium Runella slithyformis type strain (LSU 4(T)).</title>
        <authorList>
            <person name="Copeland A."/>
            <person name="Zhang X."/>
            <person name="Misra M."/>
            <person name="Lapidus A."/>
            <person name="Nolan M."/>
            <person name="Lucas S."/>
            <person name="Deshpande S."/>
            <person name="Cheng J.F."/>
            <person name="Tapia R."/>
            <person name="Goodwin L.A."/>
            <person name="Pitluck S."/>
            <person name="Liolios K."/>
            <person name="Pagani I."/>
            <person name="Ivanova N."/>
            <person name="Mikhailova N."/>
            <person name="Pati A."/>
            <person name="Chen A."/>
            <person name="Palaniappan K."/>
            <person name="Land M."/>
            <person name="Hauser L."/>
            <person name="Pan C."/>
            <person name="Jeffries C.D."/>
            <person name="Detter J.C."/>
            <person name="Brambilla E.M."/>
            <person name="Rohde M."/>
            <person name="Djao O.D."/>
            <person name="Goker M."/>
            <person name="Sikorski J."/>
            <person name="Tindall B.J."/>
            <person name="Woyke T."/>
            <person name="Bristow J."/>
            <person name="Eisen J.A."/>
            <person name="Markowitz V."/>
            <person name="Hugenholtz P."/>
            <person name="Kyrpides N.C."/>
            <person name="Klenk H.P."/>
            <person name="Mavromatis K."/>
        </authorList>
    </citation>
    <scope>NUCLEOTIDE SEQUENCE [LARGE SCALE GENOMIC DNA]</scope>
    <source>
        <strain evidence="4">ATCC 29530 / DSM 19594 / LMG 11500 / NCIMB 11436 / LSU 4</strain>
    </source>
</reference>
<proteinExistence type="predicted"/>
<dbReference type="AlphaFoldDB" id="A0A7U3ZHY2"/>
<organism evidence="3 4">
    <name type="scientific">Runella slithyformis (strain ATCC 29530 / DSM 19594 / LMG 11500 / NCIMB 11436 / LSU 4)</name>
    <dbReference type="NCBI Taxonomy" id="761193"/>
    <lineage>
        <taxon>Bacteria</taxon>
        <taxon>Pseudomonadati</taxon>
        <taxon>Bacteroidota</taxon>
        <taxon>Cytophagia</taxon>
        <taxon>Cytophagales</taxon>
        <taxon>Spirosomataceae</taxon>
        <taxon>Runella</taxon>
    </lineage>
</organism>
<dbReference type="InterPro" id="IPR050491">
    <property type="entry name" value="AmpC-like"/>
</dbReference>
<reference evidence="4" key="1">
    <citation type="submission" date="2011-06" db="EMBL/GenBank/DDBJ databases">
        <title>The complete genome of chromosome of Runella slithyformis DSM 19594.</title>
        <authorList>
            <consortium name="US DOE Joint Genome Institute (JGI-PGF)"/>
            <person name="Lucas S."/>
            <person name="Han J."/>
            <person name="Lapidus A."/>
            <person name="Bruce D."/>
            <person name="Goodwin L."/>
            <person name="Pitluck S."/>
            <person name="Peters L."/>
            <person name="Kyrpides N."/>
            <person name="Mavromatis K."/>
            <person name="Ivanova N."/>
            <person name="Ovchinnikova G."/>
            <person name="Zhang X."/>
            <person name="Misra M."/>
            <person name="Detter J.C."/>
            <person name="Tapia R."/>
            <person name="Han C."/>
            <person name="Land M."/>
            <person name="Hauser L."/>
            <person name="Markowitz V."/>
            <person name="Cheng J.-F."/>
            <person name="Hugenholtz P."/>
            <person name="Woyke T."/>
            <person name="Wu D."/>
            <person name="Tindall B."/>
            <person name="Faehrich R."/>
            <person name="Brambilla E."/>
            <person name="Klenk H.-P."/>
            <person name="Eisen J.A."/>
        </authorList>
    </citation>
    <scope>NUCLEOTIDE SEQUENCE [LARGE SCALE GENOMIC DNA]</scope>
    <source>
        <strain evidence="4">ATCC 29530 / DSM 19594 / LMG 11500 / NCIMB 11436 / LSU 4</strain>
    </source>
</reference>
<dbReference type="InterPro" id="IPR001466">
    <property type="entry name" value="Beta-lactam-related"/>
</dbReference>
<accession>A0A7U3ZHY2</accession>
<evidence type="ECO:0000259" key="2">
    <source>
        <dbReference type="Pfam" id="PF00144"/>
    </source>
</evidence>
<sequence length="569" mass="64173">MTDVNKKLCLRLSCLTPIKVTVNQLILCCIRRIHKRSAYMYSHSGYFCLFINCFLFLPMKLTFLLSFIILFSDTPLLFAQSYKPPVFTDTERLKKIEAVLPTLDKIYKEYAEKSHFPGFTYGVVVDGKLIHTGSTGYTDVSKKTAANPQSLFRIASMSKSFTAMAILQLRDAGKLNLDDRADRYIPEMKNTKLLTADSPPITIRHLLTHAAGFPEDNPWGDRQLADTNEELLKLMQSQVAFSNAPGVAYEYSNLGITLLGYIIQKVSGKTYQQFINENIFKPLGMTHTKWEYTEVPADKLAHGYRWRDGQWVEEPLLHDGAYGAMGGLITSIEDFSKYMALHLAAWPPKDDIDNGPLKRSSIREMHQPWNISGFAPQFKYASGRPCGTVSAYCYGLNWMRDCEGREYVGHSGGLPGFGSNWRILPQYGIGVVAFANLTYASTVPINLKVLDTLIISAQLQPRQLPASDILKKRQKDLTQLLPDWKNAEASGLFAENFFADYSLDALKKESAALFEKAGKIVIVKEIVPENQLRGRYILEGEKANLWVSFTLTPENPPLIQEYHIGEVKK</sequence>